<reference evidence="1 2" key="1">
    <citation type="journal article" date="2019" name="Sci. Rep.">
        <title>A high-quality genome of Eragrostis curvula grass provides insights into Poaceae evolution and supports new strategies to enhance forage quality.</title>
        <authorList>
            <person name="Carballo J."/>
            <person name="Santos B.A.C.M."/>
            <person name="Zappacosta D."/>
            <person name="Garbus I."/>
            <person name="Selva J.P."/>
            <person name="Gallo C.A."/>
            <person name="Diaz A."/>
            <person name="Albertini E."/>
            <person name="Caccamo M."/>
            <person name="Echenique V."/>
        </authorList>
    </citation>
    <scope>NUCLEOTIDE SEQUENCE [LARGE SCALE GENOMIC DNA]</scope>
    <source>
        <strain evidence="2">cv. Victoria</strain>
        <tissue evidence="1">Leaf</tissue>
    </source>
</reference>
<evidence type="ECO:0000313" key="2">
    <source>
        <dbReference type="Proteomes" id="UP000324897"/>
    </source>
</evidence>
<feature type="non-terminal residue" evidence="1">
    <location>
        <position position="1"/>
    </location>
</feature>
<gene>
    <name evidence="1" type="ORF">EJB05_22055</name>
</gene>
<protein>
    <submittedName>
        <fullName evidence="1">Uncharacterized protein</fullName>
    </submittedName>
</protein>
<accession>A0A5J9V4W5</accession>
<sequence>MLPPPPLPHMGTAAPGCCSALPLVVPAPAGATSFPRRDELPAMLLSHARCHGHGAECGGEARRGAGDVPRAPCAAGAVGRGAVSPYSPEWRTAARFGPVTPGAPNQRRRRINPVGLSLPQRIFRGCGPTPPSPSEAKASEYHKFDTMALDKMEEFLIRHVDAKEIVDEDNDQEFRCLSRESTLLCNLFTTAAMAE</sequence>
<evidence type="ECO:0000313" key="1">
    <source>
        <dbReference type="EMBL" id="TVU30431.1"/>
    </source>
</evidence>
<dbReference type="EMBL" id="RWGY01000011">
    <property type="protein sequence ID" value="TVU30431.1"/>
    <property type="molecule type" value="Genomic_DNA"/>
</dbReference>
<dbReference type="Gramene" id="TVU30431">
    <property type="protein sequence ID" value="TVU30431"/>
    <property type="gene ID" value="EJB05_22055"/>
</dbReference>
<dbReference type="AlphaFoldDB" id="A0A5J9V4W5"/>
<name>A0A5J9V4W5_9POAL</name>
<proteinExistence type="predicted"/>
<comment type="caution">
    <text evidence="1">The sequence shown here is derived from an EMBL/GenBank/DDBJ whole genome shotgun (WGS) entry which is preliminary data.</text>
</comment>
<keyword evidence="2" id="KW-1185">Reference proteome</keyword>
<dbReference type="Proteomes" id="UP000324897">
    <property type="component" value="Chromosome 1"/>
</dbReference>
<organism evidence="1 2">
    <name type="scientific">Eragrostis curvula</name>
    <name type="common">weeping love grass</name>
    <dbReference type="NCBI Taxonomy" id="38414"/>
    <lineage>
        <taxon>Eukaryota</taxon>
        <taxon>Viridiplantae</taxon>
        <taxon>Streptophyta</taxon>
        <taxon>Embryophyta</taxon>
        <taxon>Tracheophyta</taxon>
        <taxon>Spermatophyta</taxon>
        <taxon>Magnoliopsida</taxon>
        <taxon>Liliopsida</taxon>
        <taxon>Poales</taxon>
        <taxon>Poaceae</taxon>
        <taxon>PACMAD clade</taxon>
        <taxon>Chloridoideae</taxon>
        <taxon>Eragrostideae</taxon>
        <taxon>Eragrostidinae</taxon>
        <taxon>Eragrostis</taxon>
    </lineage>
</organism>